<feature type="region of interest" description="Disordered" evidence="1">
    <location>
        <begin position="15"/>
        <end position="219"/>
    </location>
</feature>
<reference evidence="2" key="1">
    <citation type="journal article" date="2021" name="Nat. Commun.">
        <title>Genetic determinants of endophytism in the Arabidopsis root mycobiome.</title>
        <authorList>
            <person name="Mesny F."/>
            <person name="Miyauchi S."/>
            <person name="Thiergart T."/>
            <person name="Pickel B."/>
            <person name="Atanasova L."/>
            <person name="Karlsson M."/>
            <person name="Huettel B."/>
            <person name="Barry K.W."/>
            <person name="Haridas S."/>
            <person name="Chen C."/>
            <person name="Bauer D."/>
            <person name="Andreopoulos W."/>
            <person name="Pangilinan J."/>
            <person name="LaButti K."/>
            <person name="Riley R."/>
            <person name="Lipzen A."/>
            <person name="Clum A."/>
            <person name="Drula E."/>
            <person name="Henrissat B."/>
            <person name="Kohler A."/>
            <person name="Grigoriev I.V."/>
            <person name="Martin F.M."/>
            <person name="Hacquard S."/>
        </authorList>
    </citation>
    <scope>NUCLEOTIDE SEQUENCE</scope>
    <source>
        <strain evidence="2">MPI-CAGE-AT-0147</strain>
    </source>
</reference>
<evidence type="ECO:0000313" key="3">
    <source>
        <dbReference type="Proteomes" id="UP000738349"/>
    </source>
</evidence>
<protein>
    <submittedName>
        <fullName evidence="2">Uncharacterized protein</fullName>
    </submittedName>
</protein>
<organism evidence="2 3">
    <name type="scientific">Dactylonectria macrodidyma</name>
    <dbReference type="NCBI Taxonomy" id="307937"/>
    <lineage>
        <taxon>Eukaryota</taxon>
        <taxon>Fungi</taxon>
        <taxon>Dikarya</taxon>
        <taxon>Ascomycota</taxon>
        <taxon>Pezizomycotina</taxon>
        <taxon>Sordariomycetes</taxon>
        <taxon>Hypocreomycetidae</taxon>
        <taxon>Hypocreales</taxon>
        <taxon>Nectriaceae</taxon>
        <taxon>Dactylonectria</taxon>
    </lineage>
</organism>
<dbReference type="EMBL" id="JAGMUV010000002">
    <property type="protein sequence ID" value="KAH7171030.1"/>
    <property type="molecule type" value="Genomic_DNA"/>
</dbReference>
<name>A0A9P9FSB2_9HYPO</name>
<feature type="compositionally biased region" description="Basic and acidic residues" evidence="1">
    <location>
        <begin position="108"/>
        <end position="130"/>
    </location>
</feature>
<comment type="caution">
    <text evidence="2">The sequence shown here is derived from an EMBL/GenBank/DDBJ whole genome shotgun (WGS) entry which is preliminary data.</text>
</comment>
<feature type="compositionally biased region" description="Low complexity" evidence="1">
    <location>
        <begin position="150"/>
        <end position="175"/>
    </location>
</feature>
<accession>A0A9P9FSB2</accession>
<feature type="compositionally biased region" description="Basic and acidic residues" evidence="1">
    <location>
        <begin position="76"/>
        <end position="87"/>
    </location>
</feature>
<dbReference type="Proteomes" id="UP000738349">
    <property type="component" value="Unassembled WGS sequence"/>
</dbReference>
<gene>
    <name evidence="2" type="ORF">EDB81DRAFT_188105</name>
</gene>
<evidence type="ECO:0000256" key="1">
    <source>
        <dbReference type="SAM" id="MobiDB-lite"/>
    </source>
</evidence>
<evidence type="ECO:0000313" key="2">
    <source>
        <dbReference type="EMBL" id="KAH7171030.1"/>
    </source>
</evidence>
<keyword evidence="3" id="KW-1185">Reference proteome</keyword>
<dbReference type="OrthoDB" id="5222624at2759"/>
<sequence length="219" mass="24321">MAILAFLVSCLAKKGRQDLEEEEEEQHKSFKSFMTMSKTKSAKKRKISDADKEDQDDIQRQVMIRKSLASRASSRTTDRVGKGKVPVEDDEDEDDEEKDDDEEEEEEHTDRHRPGGLKTDWKAYEADLQRNRSVLIRRHPGVDRSGGGSSTTPLSPITATSPTSPTSQTSLISPTFSLSPRPSPAPRQHTFPSISRKPVARTATAMAERSAPLSVGKAE</sequence>
<proteinExistence type="predicted"/>
<dbReference type="AlphaFoldDB" id="A0A9P9FSB2"/>
<feature type="compositionally biased region" description="Acidic residues" evidence="1">
    <location>
        <begin position="88"/>
        <end position="107"/>
    </location>
</feature>